<feature type="transmembrane region" description="Helical" evidence="1">
    <location>
        <begin position="259"/>
        <end position="281"/>
    </location>
</feature>
<evidence type="ECO:0008006" key="4">
    <source>
        <dbReference type="Google" id="ProtNLM"/>
    </source>
</evidence>
<keyword evidence="1" id="KW-0472">Membrane</keyword>
<dbReference type="Proteomes" id="UP000694546">
    <property type="component" value="Chromosome 20"/>
</dbReference>
<feature type="transmembrane region" description="Helical" evidence="1">
    <location>
        <begin position="145"/>
        <end position="161"/>
    </location>
</feature>
<dbReference type="AlphaFoldDB" id="A0A8C5CZQ4"/>
<feature type="transmembrane region" description="Helical" evidence="1">
    <location>
        <begin position="97"/>
        <end position="124"/>
    </location>
</feature>
<evidence type="ECO:0000313" key="2">
    <source>
        <dbReference type="Ensembl" id="ENSGMOP00000067634.1"/>
    </source>
</evidence>
<reference evidence="2" key="2">
    <citation type="submission" date="2025-09" db="UniProtKB">
        <authorList>
            <consortium name="Ensembl"/>
        </authorList>
    </citation>
    <scope>IDENTIFICATION</scope>
</reference>
<evidence type="ECO:0000313" key="3">
    <source>
        <dbReference type="Proteomes" id="UP000694546"/>
    </source>
</evidence>
<name>A0A8C5CZQ4_GADMO</name>
<sequence length="317" mass="36390">MMISCFAKAHYLNKHMKNLSVSDGSLSSPRLHSQIRVTVTGILQELLCFLCAMWIIVDVMSVYLSSYFFFDHYITFTVINLYILGSTVNLGWVESDVAAIISYTIVLLLMHVNMTSYVWLMFYYHIMIVPSQRVLFLWVKKNIKSVIYVVMLLDSLIFLFNNGTEFVFIDIGIALVSIVYIYLFLCLFVMMISCFATAHYLNKHMKSISVSDGSLSSPRLHSQIRVTVTGILQGVLCFLCTICDLVDVMSFYLSPYFEFDVYILLTVINLYIFGTTINLAVGQTLFRERVPDMHALLNGIFPNSFSYWFNRQDVGLD</sequence>
<dbReference type="Ensembl" id="ENSGMOT00000040720.1">
    <property type="protein sequence ID" value="ENSGMOP00000067634.1"/>
    <property type="gene ID" value="ENSGMOG00000019761.2"/>
</dbReference>
<evidence type="ECO:0000256" key="1">
    <source>
        <dbReference type="SAM" id="Phobius"/>
    </source>
</evidence>
<feature type="transmembrane region" description="Helical" evidence="1">
    <location>
        <begin position="167"/>
        <end position="196"/>
    </location>
</feature>
<feature type="transmembrane region" description="Helical" evidence="1">
    <location>
        <begin position="35"/>
        <end position="57"/>
    </location>
</feature>
<dbReference type="GO" id="GO:0033038">
    <property type="term" value="F:bitter taste receptor activity"/>
    <property type="evidence" value="ECO:0007669"/>
    <property type="project" value="TreeGrafter"/>
</dbReference>
<reference evidence="2" key="1">
    <citation type="submission" date="2025-08" db="UniProtKB">
        <authorList>
            <consortium name="Ensembl"/>
        </authorList>
    </citation>
    <scope>IDENTIFICATION</scope>
</reference>
<dbReference type="GO" id="GO:0004930">
    <property type="term" value="F:G protein-coupled receptor activity"/>
    <property type="evidence" value="ECO:0007669"/>
    <property type="project" value="UniProtKB-KW"/>
</dbReference>
<feature type="transmembrane region" description="Helical" evidence="1">
    <location>
        <begin position="64"/>
        <end position="85"/>
    </location>
</feature>
<accession>A0A8C5CZQ4</accession>
<keyword evidence="1" id="KW-0812">Transmembrane</keyword>
<organism evidence="2 3">
    <name type="scientific">Gadus morhua</name>
    <name type="common">Atlantic cod</name>
    <dbReference type="NCBI Taxonomy" id="8049"/>
    <lineage>
        <taxon>Eukaryota</taxon>
        <taxon>Metazoa</taxon>
        <taxon>Chordata</taxon>
        <taxon>Craniata</taxon>
        <taxon>Vertebrata</taxon>
        <taxon>Euteleostomi</taxon>
        <taxon>Actinopterygii</taxon>
        <taxon>Neopterygii</taxon>
        <taxon>Teleostei</taxon>
        <taxon>Neoteleostei</taxon>
        <taxon>Acanthomorphata</taxon>
        <taxon>Zeiogadaria</taxon>
        <taxon>Gadariae</taxon>
        <taxon>Gadiformes</taxon>
        <taxon>Gadoidei</taxon>
        <taxon>Gadidae</taxon>
        <taxon>Gadus</taxon>
    </lineage>
</organism>
<protein>
    <recommendedName>
        <fullName evidence="4">Taste receptor type 2</fullName>
    </recommendedName>
</protein>
<keyword evidence="1" id="KW-1133">Transmembrane helix</keyword>
<dbReference type="GO" id="GO:0016020">
    <property type="term" value="C:membrane"/>
    <property type="evidence" value="ECO:0007669"/>
    <property type="project" value="UniProtKB-SubCell"/>
</dbReference>
<proteinExistence type="predicted"/>
<dbReference type="OMA" id="QQMKVTI"/>
<dbReference type="GeneTree" id="ENSGT00530000065251"/>
<keyword evidence="3" id="KW-1185">Reference proteome</keyword>